<dbReference type="EMBL" id="ADLF01000019">
    <property type="protein sequence ID" value="EKU88587.1"/>
    <property type="molecule type" value="Genomic_DNA"/>
</dbReference>
<protein>
    <submittedName>
        <fullName evidence="1">Uncharacterized protein</fullName>
    </submittedName>
</protein>
<dbReference type="AlphaFoldDB" id="K9ECA5"/>
<name>K9ECA5_9BACE</name>
<comment type="caution">
    <text evidence="1">The sequence shown here is derived from an EMBL/GenBank/DDBJ whole genome shotgun (WGS) entry which is preliminary data.</text>
</comment>
<gene>
    <name evidence="1" type="ORF">HMPREF9447_04202</name>
</gene>
<keyword evidence="2" id="KW-1185">Reference proteome</keyword>
<evidence type="ECO:0000313" key="1">
    <source>
        <dbReference type="EMBL" id="EKU88587.1"/>
    </source>
</evidence>
<accession>K9ECA5</accession>
<proteinExistence type="predicted"/>
<sequence length="42" mass="4977">MKADVLFFINSILNLQLSEYNFNYPILMIAVLEISLYICNEY</sequence>
<dbReference type="PATRIC" id="fig|742727.4.peg.4289"/>
<dbReference type="Proteomes" id="UP000009872">
    <property type="component" value="Unassembled WGS sequence"/>
</dbReference>
<evidence type="ECO:0000313" key="2">
    <source>
        <dbReference type="Proteomes" id="UP000009872"/>
    </source>
</evidence>
<organism evidence="1 2">
    <name type="scientific">Bacteroides oleiciplenus YIT 12058</name>
    <dbReference type="NCBI Taxonomy" id="742727"/>
    <lineage>
        <taxon>Bacteria</taxon>
        <taxon>Pseudomonadati</taxon>
        <taxon>Bacteroidota</taxon>
        <taxon>Bacteroidia</taxon>
        <taxon>Bacteroidales</taxon>
        <taxon>Bacteroidaceae</taxon>
        <taxon>Bacteroides</taxon>
    </lineage>
</organism>
<dbReference type="HOGENOM" id="CLU_3247399_0_0_10"/>
<reference evidence="1 2" key="1">
    <citation type="submission" date="2012-09" db="EMBL/GenBank/DDBJ databases">
        <title>The Genome Sequence of Bacteroides oleiciplenus YIT 12058.</title>
        <authorList>
            <consortium name="The Broad Institute Genome Sequencing Platform"/>
            <person name="Earl A."/>
            <person name="Ward D."/>
            <person name="Feldgarden M."/>
            <person name="Gevers D."/>
            <person name="Morotomi M."/>
            <person name="Walker B."/>
            <person name="Young S.K."/>
            <person name="Zeng Q."/>
            <person name="Gargeya S."/>
            <person name="Fitzgerald M."/>
            <person name="Haas B."/>
            <person name="Abouelleil A."/>
            <person name="Alvarado L."/>
            <person name="Arachchi H.M."/>
            <person name="Berlin A.M."/>
            <person name="Chapman S.B."/>
            <person name="Goldberg J."/>
            <person name="Griggs A."/>
            <person name="Gujja S."/>
            <person name="Hansen M."/>
            <person name="Howarth C."/>
            <person name="Imamovic A."/>
            <person name="Larimer J."/>
            <person name="McCowen C."/>
            <person name="Montmayeur A."/>
            <person name="Murphy C."/>
            <person name="Neiman D."/>
            <person name="Pearson M."/>
            <person name="Priest M."/>
            <person name="Roberts A."/>
            <person name="Saif S."/>
            <person name="Shea T."/>
            <person name="Sisk P."/>
            <person name="Sykes S."/>
            <person name="Wortman J."/>
            <person name="Nusbaum C."/>
            <person name="Birren B."/>
        </authorList>
    </citation>
    <scope>NUCLEOTIDE SEQUENCE [LARGE SCALE GENOMIC DNA]</scope>
    <source>
        <strain evidence="1 2">YIT 12058</strain>
    </source>
</reference>